<dbReference type="GO" id="GO:0003700">
    <property type="term" value="F:DNA-binding transcription factor activity"/>
    <property type="evidence" value="ECO:0007669"/>
    <property type="project" value="InterPro"/>
</dbReference>
<evidence type="ECO:0000259" key="4">
    <source>
        <dbReference type="PROSITE" id="PS01124"/>
    </source>
</evidence>
<dbReference type="InterPro" id="IPR050204">
    <property type="entry name" value="AraC_XylS_family_regulators"/>
</dbReference>
<keyword evidence="6" id="KW-1185">Reference proteome</keyword>
<gene>
    <name evidence="5" type="ORF">M2A_0074</name>
</gene>
<evidence type="ECO:0000256" key="3">
    <source>
        <dbReference type="ARBA" id="ARBA00023163"/>
    </source>
</evidence>
<evidence type="ECO:0000256" key="1">
    <source>
        <dbReference type="ARBA" id="ARBA00023015"/>
    </source>
</evidence>
<sequence length="104" mass="11219">MVRGYAQPLSVPELAREAGLSTAYFAAVFREETGLAPHDWLIARRIEKAKALLAQGESPAAVAAATGFADQAHLTRTFRARTGETPAAFARKVKARERPEKPAS</sequence>
<dbReference type="Proteomes" id="UP000028702">
    <property type="component" value="Unassembled WGS sequence"/>
</dbReference>
<dbReference type="GO" id="GO:0043565">
    <property type="term" value="F:sequence-specific DNA binding"/>
    <property type="evidence" value="ECO:0007669"/>
    <property type="project" value="InterPro"/>
</dbReference>
<keyword evidence="3" id="KW-0804">Transcription</keyword>
<dbReference type="STRING" id="1333998.M2A_0074"/>
<organism evidence="5 6">
    <name type="scientific">Tepidicaulis marinus</name>
    <dbReference type="NCBI Taxonomy" id="1333998"/>
    <lineage>
        <taxon>Bacteria</taxon>
        <taxon>Pseudomonadati</taxon>
        <taxon>Pseudomonadota</taxon>
        <taxon>Alphaproteobacteria</taxon>
        <taxon>Hyphomicrobiales</taxon>
        <taxon>Parvibaculaceae</taxon>
        <taxon>Tepidicaulis</taxon>
    </lineage>
</organism>
<dbReference type="eggNOG" id="COG2207">
    <property type="taxonomic scope" value="Bacteria"/>
</dbReference>
<dbReference type="Gene3D" id="1.10.10.60">
    <property type="entry name" value="Homeodomain-like"/>
    <property type="match status" value="1"/>
</dbReference>
<dbReference type="EMBL" id="BBIO01000001">
    <property type="protein sequence ID" value="GAK43575.1"/>
    <property type="molecule type" value="Genomic_DNA"/>
</dbReference>
<dbReference type="SUPFAM" id="SSF46689">
    <property type="entry name" value="Homeodomain-like"/>
    <property type="match status" value="2"/>
</dbReference>
<evidence type="ECO:0000313" key="5">
    <source>
        <dbReference type="EMBL" id="GAK43575.1"/>
    </source>
</evidence>
<dbReference type="PANTHER" id="PTHR46796">
    <property type="entry name" value="HTH-TYPE TRANSCRIPTIONAL ACTIVATOR RHAS-RELATED"/>
    <property type="match status" value="1"/>
</dbReference>
<evidence type="ECO:0000256" key="2">
    <source>
        <dbReference type="ARBA" id="ARBA00023125"/>
    </source>
</evidence>
<dbReference type="AlphaFoldDB" id="A0A081B6A7"/>
<dbReference type="InterPro" id="IPR009057">
    <property type="entry name" value="Homeodomain-like_sf"/>
</dbReference>
<reference evidence="5 6" key="1">
    <citation type="submission" date="2014-07" db="EMBL/GenBank/DDBJ databases">
        <title>Tepidicaulis marinum gen. nov., sp. nov., a novel marine bacterium denitrifying nitrate to nitrous oxide strictly under microaerobic conditions.</title>
        <authorList>
            <person name="Takeuchi M."/>
            <person name="Yamagishi T."/>
            <person name="Kamagata Y."/>
            <person name="Oshima K."/>
            <person name="Hattori M."/>
            <person name="Katayama T."/>
            <person name="Hanada S."/>
            <person name="Tamaki H."/>
            <person name="Marumo K."/>
            <person name="Maeda H."/>
            <person name="Nedachi M."/>
            <person name="Iwasaki W."/>
            <person name="Suwa Y."/>
            <person name="Sakata S."/>
        </authorList>
    </citation>
    <scope>NUCLEOTIDE SEQUENCE [LARGE SCALE GENOMIC DNA]</scope>
    <source>
        <strain evidence="5 6">MA2</strain>
    </source>
</reference>
<keyword evidence="1" id="KW-0805">Transcription regulation</keyword>
<dbReference type="SMART" id="SM00342">
    <property type="entry name" value="HTH_ARAC"/>
    <property type="match status" value="1"/>
</dbReference>
<feature type="domain" description="HTH araC/xylS-type" evidence="4">
    <location>
        <begin position="1"/>
        <end position="92"/>
    </location>
</feature>
<dbReference type="Pfam" id="PF12833">
    <property type="entry name" value="HTH_18"/>
    <property type="match status" value="1"/>
</dbReference>
<proteinExistence type="predicted"/>
<keyword evidence="2" id="KW-0238">DNA-binding</keyword>
<dbReference type="PROSITE" id="PS01124">
    <property type="entry name" value="HTH_ARAC_FAMILY_2"/>
    <property type="match status" value="1"/>
</dbReference>
<accession>A0A081B6A7</accession>
<comment type="caution">
    <text evidence="5">The sequence shown here is derived from an EMBL/GenBank/DDBJ whole genome shotgun (WGS) entry which is preliminary data.</text>
</comment>
<dbReference type="InterPro" id="IPR018060">
    <property type="entry name" value="HTH_AraC"/>
</dbReference>
<name>A0A081B6A7_9HYPH</name>
<evidence type="ECO:0000313" key="6">
    <source>
        <dbReference type="Proteomes" id="UP000028702"/>
    </source>
</evidence>
<protein>
    <submittedName>
        <fullName evidence="5">Helix-turn-helix domain-containing protein</fullName>
    </submittedName>
</protein>